<dbReference type="AlphaFoldDB" id="A0A4R3JXN8"/>
<feature type="transmembrane region" description="Helical" evidence="1">
    <location>
        <begin position="26"/>
        <end position="47"/>
    </location>
</feature>
<protein>
    <recommendedName>
        <fullName evidence="4">DUF4381 family protein</fullName>
    </recommendedName>
</protein>
<dbReference type="Proteomes" id="UP000295135">
    <property type="component" value="Unassembled WGS sequence"/>
</dbReference>
<name>A0A4R3JXN8_9PROT</name>
<keyword evidence="1" id="KW-0472">Membrane</keyword>
<evidence type="ECO:0008006" key="4">
    <source>
        <dbReference type="Google" id="ProtNLM"/>
    </source>
</evidence>
<comment type="caution">
    <text evidence="2">The sequence shown here is derived from an EMBL/GenBank/DDBJ whole genome shotgun (WGS) entry which is preliminary data.</text>
</comment>
<sequence>MPDPIADLADIVEPAIPVAAATGGDWPVVAAGVASGLALLLGLYWHWRRRAPRRALQRLRIRTDPQRAAGELAALLPQFKRAPEAQWREELQRLRFGPPQDDAQAVFERLCREAETMLVSRVS</sequence>
<reference evidence="2 3" key="1">
    <citation type="submission" date="2019-03" db="EMBL/GenBank/DDBJ databases">
        <title>Genomic Encyclopedia of Type Strains, Phase IV (KMG-IV): sequencing the most valuable type-strain genomes for metagenomic binning, comparative biology and taxonomic classification.</title>
        <authorList>
            <person name="Goeker M."/>
        </authorList>
    </citation>
    <scope>NUCLEOTIDE SEQUENCE [LARGE SCALE GENOMIC DNA]</scope>
    <source>
        <strain evidence="2 3">DSM 103923</strain>
    </source>
</reference>
<keyword evidence="1" id="KW-1133">Transmembrane helix</keyword>
<keyword evidence="3" id="KW-1185">Reference proteome</keyword>
<dbReference type="RefSeq" id="WP_126462391.1">
    <property type="nucleotide sequence ID" value="NZ_AP018721.1"/>
</dbReference>
<gene>
    <name evidence="2" type="ORF">EDC61_103217</name>
</gene>
<evidence type="ECO:0000313" key="2">
    <source>
        <dbReference type="EMBL" id="TCS73094.1"/>
    </source>
</evidence>
<accession>A0A4R3JXN8</accession>
<evidence type="ECO:0000256" key="1">
    <source>
        <dbReference type="SAM" id="Phobius"/>
    </source>
</evidence>
<organism evidence="2 3">
    <name type="scientific">Sulfuritortus calidifontis</name>
    <dbReference type="NCBI Taxonomy" id="1914471"/>
    <lineage>
        <taxon>Bacteria</taxon>
        <taxon>Pseudomonadati</taxon>
        <taxon>Pseudomonadota</taxon>
        <taxon>Betaproteobacteria</taxon>
        <taxon>Nitrosomonadales</taxon>
        <taxon>Thiobacillaceae</taxon>
        <taxon>Sulfuritortus</taxon>
    </lineage>
</organism>
<evidence type="ECO:0000313" key="3">
    <source>
        <dbReference type="Proteomes" id="UP000295135"/>
    </source>
</evidence>
<keyword evidence="1" id="KW-0812">Transmembrane</keyword>
<dbReference type="EMBL" id="SLZY01000003">
    <property type="protein sequence ID" value="TCS73094.1"/>
    <property type="molecule type" value="Genomic_DNA"/>
</dbReference>
<proteinExistence type="predicted"/>